<proteinExistence type="predicted"/>
<gene>
    <name evidence="1" type="ORF">A2442_02145</name>
</gene>
<protein>
    <submittedName>
        <fullName evidence="1">Uncharacterized protein</fullName>
    </submittedName>
</protein>
<reference evidence="1 2" key="1">
    <citation type="journal article" date="2016" name="Nat. Commun.">
        <title>Thousands of microbial genomes shed light on interconnected biogeochemical processes in an aquifer system.</title>
        <authorList>
            <person name="Anantharaman K."/>
            <person name="Brown C.T."/>
            <person name="Hug L.A."/>
            <person name="Sharon I."/>
            <person name="Castelle C.J."/>
            <person name="Probst A.J."/>
            <person name="Thomas B.C."/>
            <person name="Singh A."/>
            <person name="Wilkins M.J."/>
            <person name="Karaoz U."/>
            <person name="Brodie E.L."/>
            <person name="Williams K.H."/>
            <person name="Hubbard S.S."/>
            <person name="Banfield J.F."/>
        </authorList>
    </citation>
    <scope>NUCLEOTIDE SEQUENCE [LARGE SCALE GENOMIC DNA]</scope>
</reference>
<accession>A0A1F5EID4</accession>
<dbReference type="STRING" id="1797582.A2442_02145"/>
<name>A0A1F5EID4_9BACT</name>
<sequence length="131" mass="14259">MKNKKTTPGLIIILTLTFLSMGIFATRASTEPLLVAESNNTILGEESLVTLVLQVKNLELDGSIFEDKAFIGLKDFGIEIVKQPVGRINPFRVVGVDDVAEEVVLTVPAPELEVVPADNNDSFFMLIDEGI</sequence>
<dbReference type="AlphaFoldDB" id="A0A1F5EID4"/>
<evidence type="ECO:0000313" key="2">
    <source>
        <dbReference type="Proteomes" id="UP000179003"/>
    </source>
</evidence>
<dbReference type="EMBL" id="MFAE01000008">
    <property type="protein sequence ID" value="OGD67172.1"/>
    <property type="molecule type" value="Genomic_DNA"/>
</dbReference>
<organism evidence="1 2">
    <name type="scientific">Candidatus Campbellbacteria bacterium RIFOXYC2_FULL_35_25</name>
    <dbReference type="NCBI Taxonomy" id="1797582"/>
    <lineage>
        <taxon>Bacteria</taxon>
        <taxon>Candidatus Campbelliibacteriota</taxon>
    </lineage>
</organism>
<dbReference type="Proteomes" id="UP000179003">
    <property type="component" value="Unassembled WGS sequence"/>
</dbReference>
<comment type="caution">
    <text evidence="1">The sequence shown here is derived from an EMBL/GenBank/DDBJ whole genome shotgun (WGS) entry which is preliminary data.</text>
</comment>
<evidence type="ECO:0000313" key="1">
    <source>
        <dbReference type="EMBL" id="OGD67172.1"/>
    </source>
</evidence>